<dbReference type="EMBL" id="REGN01001552">
    <property type="protein sequence ID" value="RNA33930.1"/>
    <property type="molecule type" value="Genomic_DNA"/>
</dbReference>
<accession>A0A3M7SEG4</accession>
<reference evidence="1 2" key="1">
    <citation type="journal article" date="2018" name="Sci. Rep.">
        <title>Genomic signatures of local adaptation to the degree of environmental predictability in rotifers.</title>
        <authorList>
            <person name="Franch-Gras L."/>
            <person name="Hahn C."/>
            <person name="Garcia-Roger E.M."/>
            <person name="Carmona M.J."/>
            <person name="Serra M."/>
            <person name="Gomez A."/>
        </authorList>
    </citation>
    <scope>NUCLEOTIDE SEQUENCE [LARGE SCALE GENOMIC DNA]</scope>
    <source>
        <strain evidence="1">HYR1</strain>
    </source>
</reference>
<gene>
    <name evidence="1" type="ORF">BpHYR1_004336</name>
</gene>
<protein>
    <submittedName>
        <fullName evidence="1">Uncharacterized protein</fullName>
    </submittedName>
</protein>
<keyword evidence="2" id="KW-1185">Reference proteome</keyword>
<dbReference type="AlphaFoldDB" id="A0A3M7SEG4"/>
<proteinExistence type="predicted"/>
<name>A0A3M7SEG4_BRAPC</name>
<evidence type="ECO:0000313" key="1">
    <source>
        <dbReference type="EMBL" id="RNA33930.1"/>
    </source>
</evidence>
<dbReference type="Proteomes" id="UP000276133">
    <property type="component" value="Unassembled WGS sequence"/>
</dbReference>
<sequence>MPLEKRSKENYQHVRYEIFYQFHNPSKISKTIFRSLIISSVNYDNNLNHCFNKAKSKLLKKLKALLLDSIGFEFVLSIYLI</sequence>
<organism evidence="1 2">
    <name type="scientific">Brachionus plicatilis</name>
    <name type="common">Marine rotifer</name>
    <name type="synonym">Brachionus muelleri</name>
    <dbReference type="NCBI Taxonomy" id="10195"/>
    <lineage>
        <taxon>Eukaryota</taxon>
        <taxon>Metazoa</taxon>
        <taxon>Spiralia</taxon>
        <taxon>Gnathifera</taxon>
        <taxon>Rotifera</taxon>
        <taxon>Eurotatoria</taxon>
        <taxon>Monogononta</taxon>
        <taxon>Pseudotrocha</taxon>
        <taxon>Ploima</taxon>
        <taxon>Brachionidae</taxon>
        <taxon>Brachionus</taxon>
    </lineage>
</organism>
<evidence type="ECO:0000313" key="2">
    <source>
        <dbReference type="Proteomes" id="UP000276133"/>
    </source>
</evidence>
<comment type="caution">
    <text evidence="1">The sequence shown here is derived from an EMBL/GenBank/DDBJ whole genome shotgun (WGS) entry which is preliminary data.</text>
</comment>